<dbReference type="AlphaFoldDB" id="A0A2C5X6H0"/>
<keyword evidence="3" id="KW-1185">Reference proteome</keyword>
<accession>A0A2C5X6H0</accession>
<organism evidence="2 3">
    <name type="scientific">Ceratocystis fimbriata CBS 114723</name>
    <dbReference type="NCBI Taxonomy" id="1035309"/>
    <lineage>
        <taxon>Eukaryota</taxon>
        <taxon>Fungi</taxon>
        <taxon>Dikarya</taxon>
        <taxon>Ascomycota</taxon>
        <taxon>Pezizomycotina</taxon>
        <taxon>Sordariomycetes</taxon>
        <taxon>Hypocreomycetidae</taxon>
        <taxon>Microascales</taxon>
        <taxon>Ceratocystidaceae</taxon>
        <taxon>Ceratocystis</taxon>
    </lineage>
</organism>
<keyword evidence="1" id="KW-0732">Signal</keyword>
<feature type="chain" id="PRO_5013242637" description="Secreted protein" evidence="1">
    <location>
        <begin position="20"/>
        <end position="71"/>
    </location>
</feature>
<reference evidence="2 3" key="1">
    <citation type="journal article" date="2013" name="Fungal Biol.">
        <title>Analysis of microsatellite markers in the genome of the plant pathogen Ceratocystis fimbriata.</title>
        <authorList>
            <person name="Simpson M.C."/>
            <person name="Wilken P.M."/>
            <person name="Coetzee M.P."/>
            <person name="Wingfield M.J."/>
            <person name="Wingfield B.D."/>
        </authorList>
    </citation>
    <scope>NUCLEOTIDE SEQUENCE [LARGE SCALE GENOMIC DNA]</scope>
    <source>
        <strain evidence="2 3">CBS 114723</strain>
    </source>
</reference>
<evidence type="ECO:0000313" key="3">
    <source>
        <dbReference type="Proteomes" id="UP000222788"/>
    </source>
</evidence>
<comment type="caution">
    <text evidence="2">The sequence shown here is derived from an EMBL/GenBank/DDBJ whole genome shotgun (WGS) entry which is preliminary data.</text>
</comment>
<evidence type="ECO:0008006" key="4">
    <source>
        <dbReference type="Google" id="ProtNLM"/>
    </source>
</evidence>
<dbReference type="Proteomes" id="UP000222788">
    <property type="component" value="Unassembled WGS sequence"/>
</dbReference>
<gene>
    <name evidence="2" type="ORF">CFIMG_005067RAa</name>
</gene>
<protein>
    <recommendedName>
        <fullName evidence="4">Secreted protein</fullName>
    </recommendedName>
</protein>
<feature type="signal peptide" evidence="1">
    <location>
        <begin position="1"/>
        <end position="19"/>
    </location>
</feature>
<dbReference type="EMBL" id="APWK03000041">
    <property type="protein sequence ID" value="PHH53576.1"/>
    <property type="molecule type" value="Genomic_DNA"/>
</dbReference>
<reference evidence="2 3" key="2">
    <citation type="journal article" date="2013" name="IMA Fungus">
        <title>IMA Genome-F 1: Ceratocystis fimbriata: Draft nuclear genome sequence for the plant pathogen, Ceratocystis fimbriata.</title>
        <authorList>
            <person name="Wilken P.M."/>
            <person name="Steenkamp E.T."/>
            <person name="Wingfield M.J."/>
            <person name="de Beer Z.W."/>
            <person name="Wingfield B.D."/>
        </authorList>
    </citation>
    <scope>NUCLEOTIDE SEQUENCE [LARGE SCALE GENOMIC DNA]</scope>
    <source>
        <strain evidence="2 3">CBS 114723</strain>
    </source>
</reference>
<evidence type="ECO:0000256" key="1">
    <source>
        <dbReference type="SAM" id="SignalP"/>
    </source>
</evidence>
<evidence type="ECO:0000313" key="2">
    <source>
        <dbReference type="EMBL" id="PHH53576.1"/>
    </source>
</evidence>
<proteinExistence type="predicted"/>
<sequence>MHTTSLLFRGPLGMSCVVALPLQRVVLLKNWCFCLIVHRGQLGGVTLERPLIYFPLQYRTERRHGSCIKQS</sequence>
<name>A0A2C5X6H0_9PEZI</name>